<evidence type="ECO:0000313" key="6">
    <source>
        <dbReference type="EMBL" id="ROO87238.1"/>
    </source>
</evidence>
<comment type="caution">
    <text evidence="6">The sequence shown here is derived from an EMBL/GenBank/DDBJ whole genome shotgun (WGS) entry which is preliminary data.</text>
</comment>
<dbReference type="CDD" id="cd05233">
    <property type="entry name" value="SDR_c"/>
    <property type="match status" value="1"/>
</dbReference>
<dbReference type="Proteomes" id="UP000272400">
    <property type="component" value="Unassembled WGS sequence"/>
</dbReference>
<keyword evidence="7" id="KW-1185">Reference proteome</keyword>
<dbReference type="PRINTS" id="PR00081">
    <property type="entry name" value="GDHRDH"/>
</dbReference>
<dbReference type="SMART" id="SM00822">
    <property type="entry name" value="PKS_KR"/>
    <property type="match status" value="1"/>
</dbReference>
<dbReference type="PROSITE" id="PS51318">
    <property type="entry name" value="TAT"/>
    <property type="match status" value="1"/>
</dbReference>
<dbReference type="AlphaFoldDB" id="A0A3N1D2D6"/>
<dbReference type="InterPro" id="IPR020904">
    <property type="entry name" value="Sc_DH/Rdtase_CS"/>
</dbReference>
<dbReference type="InterPro" id="IPR002347">
    <property type="entry name" value="SDR_fam"/>
</dbReference>
<dbReference type="InterPro" id="IPR036291">
    <property type="entry name" value="NAD(P)-bd_dom_sf"/>
</dbReference>
<keyword evidence="3" id="KW-0520">NAD</keyword>
<evidence type="ECO:0000256" key="4">
    <source>
        <dbReference type="SAM" id="SignalP"/>
    </source>
</evidence>
<protein>
    <recommendedName>
        <fullName evidence="5">Ketoreductase domain-containing protein</fullName>
    </recommendedName>
</protein>
<feature type="signal peptide" evidence="4">
    <location>
        <begin position="1"/>
        <end position="27"/>
    </location>
</feature>
<keyword evidence="2" id="KW-0560">Oxidoreductase</keyword>
<dbReference type="InterPro" id="IPR006311">
    <property type="entry name" value="TAT_signal"/>
</dbReference>
<reference evidence="6 7" key="1">
    <citation type="submission" date="2018-11" db="EMBL/GenBank/DDBJ databases">
        <title>Sequencing the genomes of 1000 actinobacteria strains.</title>
        <authorList>
            <person name="Klenk H.-P."/>
        </authorList>
    </citation>
    <scope>NUCLEOTIDE SEQUENCE [LARGE SCALE GENOMIC DNA]</scope>
    <source>
        <strain evidence="6 7">DSM 44254</strain>
    </source>
</reference>
<gene>
    <name evidence="6" type="ORF">EDD29_4832</name>
</gene>
<proteinExistence type="inferred from homology"/>
<dbReference type="PROSITE" id="PS00061">
    <property type="entry name" value="ADH_SHORT"/>
    <property type="match status" value="1"/>
</dbReference>
<evidence type="ECO:0000256" key="3">
    <source>
        <dbReference type="ARBA" id="ARBA00023027"/>
    </source>
</evidence>
<evidence type="ECO:0000256" key="1">
    <source>
        <dbReference type="ARBA" id="ARBA00006484"/>
    </source>
</evidence>
<dbReference type="Pfam" id="PF13561">
    <property type="entry name" value="adh_short_C2"/>
    <property type="match status" value="1"/>
</dbReference>
<feature type="domain" description="Ketoreductase" evidence="5">
    <location>
        <begin position="7"/>
        <end position="192"/>
    </location>
</feature>
<dbReference type="OrthoDB" id="3743899at2"/>
<dbReference type="EMBL" id="RJKE01000001">
    <property type="protein sequence ID" value="ROO87238.1"/>
    <property type="molecule type" value="Genomic_DNA"/>
</dbReference>
<dbReference type="SUPFAM" id="SSF51735">
    <property type="entry name" value="NAD(P)-binding Rossmann-fold domains"/>
    <property type="match status" value="1"/>
</dbReference>
<evidence type="ECO:0000256" key="2">
    <source>
        <dbReference type="ARBA" id="ARBA00023002"/>
    </source>
</evidence>
<dbReference type="RefSeq" id="WP_123666544.1">
    <property type="nucleotide sequence ID" value="NZ_RJKE01000001.1"/>
</dbReference>
<comment type="similarity">
    <text evidence="1">Belongs to the short-chain dehydrogenases/reductases (SDR) family.</text>
</comment>
<dbReference type="PROSITE" id="PS51257">
    <property type="entry name" value="PROKAR_LIPOPROTEIN"/>
    <property type="match status" value="1"/>
</dbReference>
<name>A0A3N1D2D6_9ACTN</name>
<dbReference type="Gene3D" id="3.40.50.720">
    <property type="entry name" value="NAD(P)-binding Rossmann-like Domain"/>
    <property type="match status" value="1"/>
</dbReference>
<organism evidence="6 7">
    <name type="scientific">Actinocorallia herbida</name>
    <dbReference type="NCBI Taxonomy" id="58109"/>
    <lineage>
        <taxon>Bacteria</taxon>
        <taxon>Bacillati</taxon>
        <taxon>Actinomycetota</taxon>
        <taxon>Actinomycetes</taxon>
        <taxon>Streptosporangiales</taxon>
        <taxon>Thermomonosporaceae</taxon>
        <taxon>Actinocorallia</taxon>
    </lineage>
</organism>
<accession>A0A3N1D2D6</accession>
<keyword evidence="4" id="KW-0732">Signal</keyword>
<dbReference type="PANTHER" id="PTHR24321:SF8">
    <property type="entry name" value="ESTRADIOL 17-BETA-DEHYDROGENASE 8-RELATED"/>
    <property type="match status" value="1"/>
</dbReference>
<evidence type="ECO:0000259" key="5">
    <source>
        <dbReference type="SMART" id="SM00822"/>
    </source>
</evidence>
<feature type="chain" id="PRO_5018331297" description="Ketoreductase domain-containing protein" evidence="4">
    <location>
        <begin position="28"/>
        <end position="256"/>
    </location>
</feature>
<dbReference type="PANTHER" id="PTHR24321">
    <property type="entry name" value="DEHYDROGENASES, SHORT CHAIN"/>
    <property type="match status" value="1"/>
</dbReference>
<sequence length="256" mass="26023">MSAPRSSRVVVIGAAGALGAAACAALAARGHAVWAADAADAAPALADLPGDGHRAVHVDVTDQQSVDDLLRTAWDAPGALLDGLVYSPGVNLTGPVAGLDWPGYERLMDVNLAGAFRTGQALARLLEKGPRPFGAVFLSSTAGLRGEAGGAAYSASKFALIGFVQSFAAEIAEHGGRANAVCPGNVDSPMLRRLAAQVADRENTTTEEILARFADASAFRRLIDPAEVGRVCAWLASAESSGLSGQNLVVDGPPAG</sequence>
<dbReference type="InterPro" id="IPR057326">
    <property type="entry name" value="KR_dom"/>
</dbReference>
<dbReference type="GO" id="GO:0016491">
    <property type="term" value="F:oxidoreductase activity"/>
    <property type="evidence" value="ECO:0007669"/>
    <property type="project" value="UniProtKB-KW"/>
</dbReference>
<evidence type="ECO:0000313" key="7">
    <source>
        <dbReference type="Proteomes" id="UP000272400"/>
    </source>
</evidence>